<reference evidence="2" key="1">
    <citation type="submission" date="2020-04" db="EMBL/GenBank/DDBJ databases">
        <authorList>
            <person name="Alioto T."/>
            <person name="Alioto T."/>
            <person name="Gomez Garrido J."/>
        </authorList>
    </citation>
    <scope>NUCLEOTIDE SEQUENCE</scope>
    <source>
        <strain evidence="2">A484AB</strain>
    </source>
</reference>
<proteinExistence type="predicted"/>
<evidence type="ECO:0000313" key="3">
    <source>
        <dbReference type="Proteomes" id="UP001152795"/>
    </source>
</evidence>
<accession>A0A7D9HPR8</accession>
<feature type="region of interest" description="Disordered" evidence="1">
    <location>
        <begin position="106"/>
        <end position="126"/>
    </location>
</feature>
<sequence>MSMNELAERIGDDEISEPEERLTQSWNGFINIDSRPNDEFHRNFRQLDMHEQTADRMKNKASSFSTNFDVTKQTKPRSANYKTFESRDKKLLKMPKSFPGVKTTEYMAEKSEEKPSTKIVETDKQAETKLNLDDLEKVLTPRRERNSEKKNRSGEKLPRIKITRTKTEISNERKSGMASPQGASHAFNCARMLTELNEVCSLKSEGVAGKSEDNLLQLRTVHQARRYSTFTPRGKIERFSHTRCRSLPNLSSRERPKRFFVKLDPLRASAMQVNLSSWNETSRRCRVLSENLYKLDKQGIEPNEAERKRLIGQWIRETSQSEFEDNHVTEVET</sequence>
<dbReference type="AlphaFoldDB" id="A0A7D9HPR8"/>
<evidence type="ECO:0000313" key="2">
    <source>
        <dbReference type="EMBL" id="CAB3989822.1"/>
    </source>
</evidence>
<gene>
    <name evidence="2" type="ORF">PACLA_8A064111</name>
</gene>
<dbReference type="Proteomes" id="UP001152795">
    <property type="component" value="Unassembled WGS sequence"/>
</dbReference>
<keyword evidence="3" id="KW-1185">Reference proteome</keyword>
<dbReference type="EMBL" id="CACRXK020001557">
    <property type="protein sequence ID" value="CAB3989822.1"/>
    <property type="molecule type" value="Genomic_DNA"/>
</dbReference>
<evidence type="ECO:0000256" key="1">
    <source>
        <dbReference type="SAM" id="MobiDB-lite"/>
    </source>
</evidence>
<feature type="region of interest" description="Disordered" evidence="1">
    <location>
        <begin position="1"/>
        <end position="22"/>
    </location>
</feature>
<protein>
    <submittedName>
        <fullName evidence="2">Uncharacterized protein</fullName>
    </submittedName>
</protein>
<name>A0A7D9HPR8_PARCT</name>
<dbReference type="OrthoDB" id="10403524at2759"/>
<comment type="caution">
    <text evidence="2">The sequence shown here is derived from an EMBL/GenBank/DDBJ whole genome shotgun (WGS) entry which is preliminary data.</text>
</comment>
<organism evidence="2 3">
    <name type="scientific">Paramuricea clavata</name>
    <name type="common">Red gorgonian</name>
    <name type="synonym">Violescent sea-whip</name>
    <dbReference type="NCBI Taxonomy" id="317549"/>
    <lineage>
        <taxon>Eukaryota</taxon>
        <taxon>Metazoa</taxon>
        <taxon>Cnidaria</taxon>
        <taxon>Anthozoa</taxon>
        <taxon>Octocorallia</taxon>
        <taxon>Malacalcyonacea</taxon>
        <taxon>Plexauridae</taxon>
        <taxon>Paramuricea</taxon>
    </lineage>
</organism>
<feature type="compositionally biased region" description="Basic and acidic residues" evidence="1">
    <location>
        <begin position="107"/>
        <end position="126"/>
    </location>
</feature>